<keyword evidence="3" id="KW-1185">Reference proteome</keyword>
<feature type="compositionally biased region" description="Basic and acidic residues" evidence="1">
    <location>
        <begin position="66"/>
        <end position="83"/>
    </location>
</feature>
<name>S9R0Q3_CYSF2</name>
<evidence type="ECO:0000313" key="3">
    <source>
        <dbReference type="Proteomes" id="UP000011682"/>
    </source>
</evidence>
<reference evidence="2" key="1">
    <citation type="submission" date="2013-05" db="EMBL/GenBank/DDBJ databases">
        <title>Genome assembly of Cystobacter fuscus DSM 2262.</title>
        <authorList>
            <person name="Sharma G."/>
            <person name="Khatri I."/>
            <person name="Kaur C."/>
            <person name="Mayilraj S."/>
            <person name="Subramanian S."/>
        </authorList>
    </citation>
    <scope>NUCLEOTIDE SEQUENCE [LARGE SCALE GENOMIC DNA]</scope>
    <source>
        <strain evidence="2">DSM 2262</strain>
    </source>
</reference>
<feature type="region of interest" description="Disordered" evidence="1">
    <location>
        <begin position="43"/>
        <end position="83"/>
    </location>
</feature>
<dbReference type="EMBL" id="ANAH02000007">
    <property type="protein sequence ID" value="EPX62493.1"/>
    <property type="molecule type" value="Genomic_DNA"/>
</dbReference>
<organism evidence="2 3">
    <name type="scientific">Cystobacter fuscus (strain ATCC 25194 / DSM 2262 / NBRC 100088 / M29)</name>
    <dbReference type="NCBI Taxonomy" id="1242864"/>
    <lineage>
        <taxon>Bacteria</taxon>
        <taxon>Pseudomonadati</taxon>
        <taxon>Myxococcota</taxon>
        <taxon>Myxococcia</taxon>
        <taxon>Myxococcales</taxon>
        <taxon>Cystobacterineae</taxon>
        <taxon>Archangiaceae</taxon>
        <taxon>Cystobacter</taxon>
    </lineage>
</organism>
<sequence length="83" mass="9257">MGDSRGRGGFVFELQRGILTRGRLTQSHRDGWTRAGALRRRQLMLGSAASRNDKPLSRSSPTWRPGSERMPHGSPREGDHSTD</sequence>
<evidence type="ECO:0000256" key="1">
    <source>
        <dbReference type="SAM" id="MobiDB-lite"/>
    </source>
</evidence>
<gene>
    <name evidence="2" type="ORF">D187_008681</name>
</gene>
<evidence type="ECO:0000313" key="2">
    <source>
        <dbReference type="EMBL" id="EPX62493.1"/>
    </source>
</evidence>
<proteinExistence type="predicted"/>
<dbReference type="AlphaFoldDB" id="S9R0Q3"/>
<comment type="caution">
    <text evidence="2">The sequence shown here is derived from an EMBL/GenBank/DDBJ whole genome shotgun (WGS) entry which is preliminary data.</text>
</comment>
<dbReference type="Proteomes" id="UP000011682">
    <property type="component" value="Unassembled WGS sequence"/>
</dbReference>
<protein>
    <submittedName>
        <fullName evidence="2">Uncharacterized protein</fullName>
    </submittedName>
</protein>
<accession>S9R0Q3</accession>